<evidence type="ECO:0000256" key="2">
    <source>
        <dbReference type="ARBA" id="ARBA00022694"/>
    </source>
</evidence>
<dbReference type="InterPro" id="IPR014729">
    <property type="entry name" value="Rossmann-like_a/b/a_fold"/>
</dbReference>
<dbReference type="EC" id="6.3.4.19" evidence="6"/>
<evidence type="ECO:0000259" key="7">
    <source>
        <dbReference type="Pfam" id="PF01171"/>
    </source>
</evidence>
<proteinExistence type="inferred from homology"/>
<comment type="catalytic activity">
    <reaction evidence="5 6">
        <text>cytidine(34) in tRNA(Ile2) + L-lysine + ATP = lysidine(34) in tRNA(Ile2) + AMP + diphosphate + H(+)</text>
        <dbReference type="Rhea" id="RHEA:43744"/>
        <dbReference type="Rhea" id="RHEA-COMP:10625"/>
        <dbReference type="Rhea" id="RHEA-COMP:10670"/>
        <dbReference type="ChEBI" id="CHEBI:15378"/>
        <dbReference type="ChEBI" id="CHEBI:30616"/>
        <dbReference type="ChEBI" id="CHEBI:32551"/>
        <dbReference type="ChEBI" id="CHEBI:33019"/>
        <dbReference type="ChEBI" id="CHEBI:82748"/>
        <dbReference type="ChEBI" id="CHEBI:83665"/>
        <dbReference type="ChEBI" id="CHEBI:456215"/>
        <dbReference type="EC" id="6.3.4.19"/>
    </reaction>
</comment>
<keyword evidence="1 6" id="KW-0436">Ligase</keyword>
<name>A0A2Z6AWN3_9BACT</name>
<dbReference type="HAMAP" id="MF_01161">
    <property type="entry name" value="tRNA_Ile_lys_synt"/>
    <property type="match status" value="1"/>
</dbReference>
<keyword evidence="9" id="KW-1185">Reference proteome</keyword>
<evidence type="ECO:0000256" key="1">
    <source>
        <dbReference type="ARBA" id="ARBA00022598"/>
    </source>
</evidence>
<dbReference type="GO" id="GO:0006400">
    <property type="term" value="P:tRNA modification"/>
    <property type="evidence" value="ECO:0007669"/>
    <property type="project" value="UniProtKB-UniRule"/>
</dbReference>
<gene>
    <name evidence="6 8" type="primary">tilS</name>
    <name evidence="8" type="ORF">DFE_0904</name>
</gene>
<dbReference type="PANTHER" id="PTHR43033">
    <property type="entry name" value="TRNA(ILE)-LYSIDINE SYNTHASE-RELATED"/>
    <property type="match status" value="1"/>
</dbReference>
<reference evidence="8 9" key="1">
    <citation type="journal article" date="2018" name="Sci. Adv.">
        <title>Multi-heme cytochromes provide a pathway for survival in energy-limited environments.</title>
        <authorList>
            <person name="Deng X."/>
            <person name="Dohmae N."/>
            <person name="Nealson K.H."/>
            <person name="Hashimoto K."/>
            <person name="Okamoto A."/>
        </authorList>
    </citation>
    <scope>NUCLEOTIDE SEQUENCE [LARGE SCALE GENOMIC DNA]</scope>
    <source>
        <strain evidence="8 9">IS5</strain>
    </source>
</reference>
<evidence type="ECO:0000313" key="8">
    <source>
        <dbReference type="EMBL" id="BBD07630.1"/>
    </source>
</evidence>
<feature type="domain" description="tRNA(Ile)-lysidine/2-thiocytidine synthase N-terminal" evidence="7">
    <location>
        <begin position="42"/>
        <end position="221"/>
    </location>
</feature>
<dbReference type="Gene3D" id="3.40.50.620">
    <property type="entry name" value="HUPs"/>
    <property type="match status" value="1"/>
</dbReference>
<sequence>MTVPNRLPRTLQEMPPTAAHFCLDVERFLREEPGLDLSGSTIVCAYSGGVDSAVLLTVLNALAPRLGCTVHAAHLDHGLRPESAAEAKHALAFCTALGVPGTARRVDVGARCPNGTGIEEAARKARYNFLTSVQAETGARFIAMGHHLNDLAEDVLMRLTRGSGWPQLGGMRCFDPERGLIRPLLMTPRADIEALARELSLPWVEDASNQDPAYQRNRMRHSLLPLFLKENPNFLQSVASLWRSSRQDREFFDAEVQKQLKTLADPTFLPRPHLTELPAALRLRLYKACLEALGPGQPLADSLNRLETAFTSGEGGKTIQFPGNKQAKVNARGIDFSIEPNAEG</sequence>
<dbReference type="KEGG" id="dfl:DFE_0904"/>
<dbReference type="RefSeq" id="WP_126377051.1">
    <property type="nucleotide sequence ID" value="NZ_AP017378.1"/>
</dbReference>
<dbReference type="SUPFAM" id="SSF82829">
    <property type="entry name" value="MesJ substrate recognition domain-like"/>
    <property type="match status" value="1"/>
</dbReference>
<evidence type="ECO:0000256" key="4">
    <source>
        <dbReference type="ARBA" id="ARBA00022840"/>
    </source>
</evidence>
<keyword evidence="2 6" id="KW-0819">tRNA processing</keyword>
<keyword evidence="3 6" id="KW-0547">Nucleotide-binding</keyword>
<dbReference type="EMBL" id="AP017378">
    <property type="protein sequence ID" value="BBD07630.1"/>
    <property type="molecule type" value="Genomic_DNA"/>
</dbReference>
<comment type="subcellular location">
    <subcellularLocation>
        <location evidence="6">Cytoplasm</location>
    </subcellularLocation>
</comment>
<comment type="domain">
    <text evidence="6">The N-terminal region contains the highly conserved SGGXDS motif, predicted to be a P-loop motif involved in ATP binding.</text>
</comment>
<evidence type="ECO:0000256" key="6">
    <source>
        <dbReference type="HAMAP-Rule" id="MF_01161"/>
    </source>
</evidence>
<comment type="similarity">
    <text evidence="6">Belongs to the tRNA(Ile)-lysidine synthase family.</text>
</comment>
<protein>
    <recommendedName>
        <fullName evidence="6">tRNA(Ile)-lysidine synthase</fullName>
        <ecNumber evidence="6">6.3.4.19</ecNumber>
    </recommendedName>
    <alternativeName>
        <fullName evidence="6">tRNA(Ile)-2-lysyl-cytidine synthase</fullName>
    </alternativeName>
    <alternativeName>
        <fullName evidence="6">tRNA(Ile)-lysidine synthetase</fullName>
    </alternativeName>
</protein>
<dbReference type="Proteomes" id="UP000269883">
    <property type="component" value="Chromosome"/>
</dbReference>
<dbReference type="GO" id="GO:0005737">
    <property type="term" value="C:cytoplasm"/>
    <property type="evidence" value="ECO:0007669"/>
    <property type="project" value="UniProtKB-SubCell"/>
</dbReference>
<evidence type="ECO:0000256" key="3">
    <source>
        <dbReference type="ARBA" id="ARBA00022741"/>
    </source>
</evidence>
<dbReference type="GO" id="GO:0032267">
    <property type="term" value="F:tRNA(Ile)-lysidine synthase activity"/>
    <property type="evidence" value="ECO:0007669"/>
    <property type="project" value="UniProtKB-EC"/>
</dbReference>
<keyword evidence="4 6" id="KW-0067">ATP-binding</keyword>
<accession>A0A2Z6AWN3</accession>
<evidence type="ECO:0000313" key="9">
    <source>
        <dbReference type="Proteomes" id="UP000269883"/>
    </source>
</evidence>
<dbReference type="CDD" id="cd01992">
    <property type="entry name" value="TilS_N"/>
    <property type="match status" value="1"/>
</dbReference>
<dbReference type="Pfam" id="PF01171">
    <property type="entry name" value="ATP_bind_3"/>
    <property type="match status" value="1"/>
</dbReference>
<dbReference type="OrthoDB" id="9807403at2"/>
<keyword evidence="6" id="KW-0963">Cytoplasm</keyword>
<organism evidence="8 9">
    <name type="scientific">Desulfovibrio ferrophilus</name>
    <dbReference type="NCBI Taxonomy" id="241368"/>
    <lineage>
        <taxon>Bacteria</taxon>
        <taxon>Pseudomonadati</taxon>
        <taxon>Thermodesulfobacteriota</taxon>
        <taxon>Desulfovibrionia</taxon>
        <taxon>Desulfovibrionales</taxon>
        <taxon>Desulfovibrionaceae</taxon>
        <taxon>Desulfovibrio</taxon>
    </lineage>
</organism>
<dbReference type="NCBIfam" id="TIGR02432">
    <property type="entry name" value="lysidine_TilS_N"/>
    <property type="match status" value="1"/>
</dbReference>
<feature type="binding site" evidence="6">
    <location>
        <begin position="47"/>
        <end position="52"/>
    </location>
    <ligand>
        <name>ATP</name>
        <dbReference type="ChEBI" id="CHEBI:30616"/>
    </ligand>
</feature>
<dbReference type="InterPro" id="IPR011063">
    <property type="entry name" value="TilS/TtcA_N"/>
</dbReference>
<dbReference type="SUPFAM" id="SSF52402">
    <property type="entry name" value="Adenine nucleotide alpha hydrolases-like"/>
    <property type="match status" value="1"/>
</dbReference>
<dbReference type="PANTHER" id="PTHR43033:SF1">
    <property type="entry name" value="TRNA(ILE)-LYSIDINE SYNTHASE-RELATED"/>
    <property type="match status" value="1"/>
</dbReference>
<evidence type="ECO:0000256" key="5">
    <source>
        <dbReference type="ARBA" id="ARBA00048539"/>
    </source>
</evidence>
<dbReference type="InterPro" id="IPR012795">
    <property type="entry name" value="tRNA_Ile_lys_synt_N"/>
</dbReference>
<dbReference type="AlphaFoldDB" id="A0A2Z6AWN3"/>
<dbReference type="InterPro" id="IPR012094">
    <property type="entry name" value="tRNA_Ile_lys_synt"/>
</dbReference>
<dbReference type="GO" id="GO:0005524">
    <property type="term" value="F:ATP binding"/>
    <property type="evidence" value="ECO:0007669"/>
    <property type="project" value="UniProtKB-UniRule"/>
</dbReference>
<comment type="function">
    <text evidence="6">Ligates lysine onto the cytidine present at position 34 of the AUA codon-specific tRNA(Ile) that contains the anticodon CAU, in an ATP-dependent manner. Cytidine is converted to lysidine, thus changing the amino acid specificity of the tRNA from methionine to isoleucine.</text>
</comment>